<accession>A0A392QQ47</accession>
<name>A0A392QQ47_9FABA</name>
<protein>
    <submittedName>
        <fullName evidence="1">RNA-directed DNA polymerase (Reverse transcriptase)</fullName>
    </submittedName>
</protein>
<keyword evidence="1" id="KW-0695">RNA-directed DNA polymerase</keyword>
<keyword evidence="2" id="KW-1185">Reference proteome</keyword>
<organism evidence="1 2">
    <name type="scientific">Trifolium medium</name>
    <dbReference type="NCBI Taxonomy" id="97028"/>
    <lineage>
        <taxon>Eukaryota</taxon>
        <taxon>Viridiplantae</taxon>
        <taxon>Streptophyta</taxon>
        <taxon>Embryophyta</taxon>
        <taxon>Tracheophyta</taxon>
        <taxon>Spermatophyta</taxon>
        <taxon>Magnoliopsida</taxon>
        <taxon>eudicotyledons</taxon>
        <taxon>Gunneridae</taxon>
        <taxon>Pentapetalae</taxon>
        <taxon>rosids</taxon>
        <taxon>fabids</taxon>
        <taxon>Fabales</taxon>
        <taxon>Fabaceae</taxon>
        <taxon>Papilionoideae</taxon>
        <taxon>50 kb inversion clade</taxon>
        <taxon>NPAAA clade</taxon>
        <taxon>Hologalegina</taxon>
        <taxon>IRL clade</taxon>
        <taxon>Trifolieae</taxon>
        <taxon>Trifolium</taxon>
    </lineage>
</organism>
<evidence type="ECO:0000313" key="2">
    <source>
        <dbReference type="Proteomes" id="UP000265520"/>
    </source>
</evidence>
<comment type="caution">
    <text evidence="1">The sequence shown here is derived from an EMBL/GenBank/DDBJ whole genome shotgun (WGS) entry which is preliminary data.</text>
</comment>
<keyword evidence="1" id="KW-0548">Nucleotidyltransferase</keyword>
<proteinExistence type="predicted"/>
<reference evidence="1 2" key="1">
    <citation type="journal article" date="2018" name="Front. Plant Sci.">
        <title>Red Clover (Trifolium pratense) and Zigzag Clover (T. medium) - A Picture of Genomic Similarities and Differences.</title>
        <authorList>
            <person name="Dluhosova J."/>
            <person name="Istvanek J."/>
            <person name="Nedelnik J."/>
            <person name="Repkova J."/>
        </authorList>
    </citation>
    <scope>NUCLEOTIDE SEQUENCE [LARGE SCALE GENOMIC DNA]</scope>
    <source>
        <strain evidence="2">cv. 10/8</strain>
        <tissue evidence="1">Leaf</tissue>
    </source>
</reference>
<dbReference type="Proteomes" id="UP000265520">
    <property type="component" value="Unassembled WGS sequence"/>
</dbReference>
<evidence type="ECO:0000313" key="1">
    <source>
        <dbReference type="EMBL" id="MCI25992.1"/>
    </source>
</evidence>
<dbReference type="GO" id="GO:0003964">
    <property type="term" value="F:RNA-directed DNA polymerase activity"/>
    <property type="evidence" value="ECO:0007669"/>
    <property type="project" value="UniProtKB-KW"/>
</dbReference>
<dbReference type="EMBL" id="LXQA010150675">
    <property type="protein sequence ID" value="MCI25992.1"/>
    <property type="molecule type" value="Genomic_DNA"/>
</dbReference>
<dbReference type="AlphaFoldDB" id="A0A392QQ47"/>
<keyword evidence="1" id="KW-0808">Transferase</keyword>
<feature type="non-terminal residue" evidence="1">
    <location>
        <position position="90"/>
    </location>
</feature>
<sequence>MSFPTLWRKWISKCVCTATASVLVNGSPTEEFPMERGLRQALAQKILQLIHTSNLRTTRWANVRALRGVLVLFEKVSGLKVNFHKSMLVG</sequence>